<keyword evidence="4 9" id="KW-0863">Zinc-finger</keyword>
<keyword evidence="6" id="KW-0805">Transcription regulation</keyword>
<evidence type="ECO:0000259" key="11">
    <source>
        <dbReference type="PROSITE" id="PS50157"/>
    </source>
</evidence>
<feature type="compositionally biased region" description="Polar residues" evidence="10">
    <location>
        <begin position="31"/>
        <end position="47"/>
    </location>
</feature>
<evidence type="ECO:0000256" key="2">
    <source>
        <dbReference type="ARBA" id="ARBA00022723"/>
    </source>
</evidence>
<dbReference type="InterPro" id="IPR013087">
    <property type="entry name" value="Znf_C2H2_type"/>
</dbReference>
<dbReference type="Pfam" id="PF00096">
    <property type="entry name" value="zf-C2H2"/>
    <property type="match status" value="3"/>
</dbReference>
<keyword evidence="5" id="KW-0862">Zinc</keyword>
<evidence type="ECO:0000256" key="6">
    <source>
        <dbReference type="ARBA" id="ARBA00023015"/>
    </source>
</evidence>
<dbReference type="PANTHER" id="PTHR46179">
    <property type="entry name" value="ZINC FINGER PROTEIN"/>
    <property type="match status" value="1"/>
</dbReference>
<keyword evidence="2" id="KW-0479">Metal-binding</keyword>
<dbReference type="AlphaFoldDB" id="A0A2J6QCT1"/>
<sequence length="554" mass="62584">MPVTTKKRKAASGSDESAKRMRVEKPLESLKQIQLPSRQLQFSSASGVQGGSLELEDDYRQNGSSSSDEDEKTADTPVTPFSPVRKKFPSELKTIKCNWEGCTKTFNRPARLTAHLRSHTNERPYVCYYEGCDKAYLTDKHLQTHIKGSHTHERSYHCDWDGCNKSFLTSTRLKRHKEAHKGHERFRCVAYPPCNQTFRKHQTLQRHIRSEHLELAPYPCPYIDPITGDPCNAGFDGAIGLRKHEERVHGAAQFFCPQCIVPGGLDGTPIHLGFTTDTQLRSHVKKEHANCPFCDLKCSSQRELQKHIDSQHSGKPLEERKKISCTYLGCGKKFTKPGNLKIHIRTAHMGERYICCTFDISDYPDVEDFDPADACGKDFVSKFNLVDHIRTAHLGLPSLVNATRRKAKSTASDHEFVTDDENEEDSDDEYIEQPKRNTKKRGMKSKPTALNDILGNAAPNPSFSAFEGIFQPPQGDGQGHIPALAGGMSGEKGREEMDTLYDQADIDWELQRRALENGGAFWIGAEEAQNNFREDPADEWTQEEMEMRRLVGDV</sequence>
<dbReference type="PANTHER" id="PTHR46179:SF13">
    <property type="entry name" value="C2H2-TYPE DOMAIN-CONTAINING PROTEIN"/>
    <property type="match status" value="1"/>
</dbReference>
<feature type="domain" description="C2H2-type" evidence="11">
    <location>
        <begin position="156"/>
        <end position="185"/>
    </location>
</feature>
<keyword evidence="8" id="KW-0539">Nucleus</keyword>
<feature type="domain" description="C2H2-type" evidence="11">
    <location>
        <begin position="125"/>
        <end position="155"/>
    </location>
</feature>
<feature type="compositionally biased region" description="Acidic residues" evidence="10">
    <location>
        <begin position="418"/>
        <end position="431"/>
    </location>
</feature>
<keyword evidence="7" id="KW-0804">Transcription</keyword>
<dbReference type="GO" id="GO:0005634">
    <property type="term" value="C:nucleus"/>
    <property type="evidence" value="ECO:0007669"/>
    <property type="project" value="UniProtKB-SubCell"/>
</dbReference>
<feature type="region of interest" description="Disordered" evidence="10">
    <location>
        <begin position="1"/>
        <end position="85"/>
    </location>
</feature>
<evidence type="ECO:0000256" key="1">
    <source>
        <dbReference type="ARBA" id="ARBA00004123"/>
    </source>
</evidence>
<evidence type="ECO:0000256" key="4">
    <source>
        <dbReference type="ARBA" id="ARBA00022771"/>
    </source>
</evidence>
<dbReference type="InterPro" id="IPR051061">
    <property type="entry name" value="Zinc_finger_trans_reg"/>
</dbReference>
<accession>A0A2J6QCT1</accession>
<evidence type="ECO:0000313" key="12">
    <source>
        <dbReference type="EMBL" id="PMD24067.1"/>
    </source>
</evidence>
<gene>
    <name evidence="12" type="ORF">NA56DRAFT_643347</name>
</gene>
<evidence type="ECO:0000313" key="13">
    <source>
        <dbReference type="Proteomes" id="UP000235672"/>
    </source>
</evidence>
<dbReference type="STRING" id="1745343.A0A2J6QCT1"/>
<dbReference type="GO" id="GO:0000981">
    <property type="term" value="F:DNA-binding transcription factor activity, RNA polymerase II-specific"/>
    <property type="evidence" value="ECO:0007669"/>
    <property type="project" value="UniProtKB-ARBA"/>
</dbReference>
<dbReference type="PROSITE" id="PS00028">
    <property type="entry name" value="ZINC_FINGER_C2H2_1"/>
    <property type="match status" value="5"/>
</dbReference>
<keyword evidence="13" id="KW-1185">Reference proteome</keyword>
<reference evidence="12 13" key="1">
    <citation type="submission" date="2016-05" db="EMBL/GenBank/DDBJ databases">
        <title>A degradative enzymes factory behind the ericoid mycorrhizal symbiosis.</title>
        <authorList>
            <consortium name="DOE Joint Genome Institute"/>
            <person name="Martino E."/>
            <person name="Morin E."/>
            <person name="Grelet G."/>
            <person name="Kuo A."/>
            <person name="Kohler A."/>
            <person name="Daghino S."/>
            <person name="Barry K."/>
            <person name="Choi C."/>
            <person name="Cichocki N."/>
            <person name="Clum A."/>
            <person name="Copeland A."/>
            <person name="Hainaut M."/>
            <person name="Haridas S."/>
            <person name="Labutti K."/>
            <person name="Lindquist E."/>
            <person name="Lipzen A."/>
            <person name="Khouja H.-R."/>
            <person name="Murat C."/>
            <person name="Ohm R."/>
            <person name="Olson A."/>
            <person name="Spatafora J."/>
            <person name="Veneault-Fourrey C."/>
            <person name="Henrissat B."/>
            <person name="Grigoriev I."/>
            <person name="Martin F."/>
            <person name="Perotto S."/>
        </authorList>
    </citation>
    <scope>NUCLEOTIDE SEQUENCE [LARGE SCALE GENOMIC DNA]</scope>
    <source>
        <strain evidence="12 13">UAMH 7357</strain>
    </source>
</reference>
<feature type="domain" description="C2H2-type" evidence="11">
    <location>
        <begin position="323"/>
        <end position="353"/>
    </location>
</feature>
<feature type="compositionally biased region" description="Basic residues" evidence="10">
    <location>
        <begin position="1"/>
        <end position="10"/>
    </location>
</feature>
<dbReference type="PROSITE" id="PS50157">
    <property type="entry name" value="ZINC_FINGER_C2H2_2"/>
    <property type="match status" value="5"/>
</dbReference>
<evidence type="ECO:0000256" key="9">
    <source>
        <dbReference type="PROSITE-ProRule" id="PRU00042"/>
    </source>
</evidence>
<dbReference type="SUPFAM" id="SSF57667">
    <property type="entry name" value="beta-beta-alpha zinc fingers"/>
    <property type="match status" value="3"/>
</dbReference>
<evidence type="ECO:0000256" key="5">
    <source>
        <dbReference type="ARBA" id="ARBA00022833"/>
    </source>
</evidence>
<dbReference type="GO" id="GO:0000978">
    <property type="term" value="F:RNA polymerase II cis-regulatory region sequence-specific DNA binding"/>
    <property type="evidence" value="ECO:0007669"/>
    <property type="project" value="UniProtKB-ARBA"/>
</dbReference>
<dbReference type="Gene3D" id="3.30.160.60">
    <property type="entry name" value="Classic Zinc Finger"/>
    <property type="match status" value="5"/>
</dbReference>
<feature type="domain" description="C2H2-type" evidence="11">
    <location>
        <begin position="186"/>
        <end position="217"/>
    </location>
</feature>
<feature type="region of interest" description="Disordered" evidence="10">
    <location>
        <begin position="407"/>
        <end position="445"/>
    </location>
</feature>
<organism evidence="12 13">
    <name type="scientific">Hyaloscypha hepaticicola</name>
    <dbReference type="NCBI Taxonomy" id="2082293"/>
    <lineage>
        <taxon>Eukaryota</taxon>
        <taxon>Fungi</taxon>
        <taxon>Dikarya</taxon>
        <taxon>Ascomycota</taxon>
        <taxon>Pezizomycotina</taxon>
        <taxon>Leotiomycetes</taxon>
        <taxon>Helotiales</taxon>
        <taxon>Hyaloscyphaceae</taxon>
        <taxon>Hyaloscypha</taxon>
    </lineage>
</organism>
<comment type="subcellular location">
    <subcellularLocation>
        <location evidence="1">Nucleus</location>
    </subcellularLocation>
</comment>
<feature type="domain" description="C2H2-type" evidence="11">
    <location>
        <begin position="95"/>
        <end position="124"/>
    </location>
</feature>
<proteinExistence type="predicted"/>
<name>A0A2J6QCT1_9HELO</name>
<dbReference type="OrthoDB" id="4748970at2759"/>
<dbReference type="InterPro" id="IPR036236">
    <property type="entry name" value="Znf_C2H2_sf"/>
</dbReference>
<evidence type="ECO:0000256" key="7">
    <source>
        <dbReference type="ARBA" id="ARBA00023163"/>
    </source>
</evidence>
<evidence type="ECO:0000256" key="3">
    <source>
        <dbReference type="ARBA" id="ARBA00022737"/>
    </source>
</evidence>
<dbReference type="SMART" id="SM00355">
    <property type="entry name" value="ZnF_C2H2"/>
    <property type="match status" value="9"/>
</dbReference>
<feature type="compositionally biased region" description="Basic and acidic residues" evidence="10">
    <location>
        <begin position="16"/>
        <end position="28"/>
    </location>
</feature>
<protein>
    <recommendedName>
        <fullName evidence="11">C2H2-type domain-containing protein</fullName>
    </recommendedName>
</protein>
<dbReference type="GO" id="GO:0008270">
    <property type="term" value="F:zinc ion binding"/>
    <property type="evidence" value="ECO:0007669"/>
    <property type="project" value="UniProtKB-KW"/>
</dbReference>
<evidence type="ECO:0000256" key="10">
    <source>
        <dbReference type="SAM" id="MobiDB-lite"/>
    </source>
</evidence>
<dbReference type="EMBL" id="KZ613473">
    <property type="protein sequence ID" value="PMD24067.1"/>
    <property type="molecule type" value="Genomic_DNA"/>
</dbReference>
<dbReference type="Proteomes" id="UP000235672">
    <property type="component" value="Unassembled WGS sequence"/>
</dbReference>
<evidence type="ECO:0000256" key="8">
    <source>
        <dbReference type="ARBA" id="ARBA00023242"/>
    </source>
</evidence>
<keyword evidence="3" id="KW-0677">Repeat</keyword>
<dbReference type="FunFam" id="3.30.160.60:FF:000125">
    <property type="entry name" value="Putative zinc finger protein 143"/>
    <property type="match status" value="1"/>
</dbReference>